<dbReference type="Gene3D" id="1.20.140.100">
    <property type="entry name" value="Dynein heavy chain, N-terminal domain 2"/>
    <property type="match status" value="1"/>
</dbReference>
<dbReference type="GO" id="GO:0045505">
    <property type="term" value="F:dynein intermediate chain binding"/>
    <property type="evidence" value="ECO:0007669"/>
    <property type="project" value="InterPro"/>
</dbReference>
<dbReference type="FunFam" id="3.20.180.20:FF:000003">
    <property type="entry name" value="Dynein heavy chain 12, axonemal"/>
    <property type="match status" value="1"/>
</dbReference>
<dbReference type="GO" id="GO:0051959">
    <property type="term" value="F:dynein light intermediate chain binding"/>
    <property type="evidence" value="ECO:0007669"/>
    <property type="project" value="InterPro"/>
</dbReference>
<dbReference type="HOGENOM" id="CLU_000038_9_0_1"/>
<dbReference type="Pfam" id="PF03028">
    <property type="entry name" value="Dynein_heavy"/>
    <property type="match status" value="1"/>
</dbReference>
<keyword evidence="3" id="KW-0963">Cytoplasm</keyword>
<dbReference type="FunFam" id="1.20.1270.280:FF:000007">
    <property type="entry name" value="dynein heavy chain 2, axonemal"/>
    <property type="match status" value="1"/>
</dbReference>
<dbReference type="SUPFAM" id="SSF52540">
    <property type="entry name" value="P-loop containing nucleoside triphosphate hydrolases"/>
    <property type="match status" value="4"/>
</dbReference>
<reference evidence="25" key="1">
    <citation type="submission" date="2012-12" db="EMBL/GenBank/DDBJ databases">
        <authorList>
            <person name="Hellsten U."/>
            <person name="Grimwood J."/>
            <person name="Chapman J.A."/>
            <person name="Shapiro H."/>
            <person name="Aerts A."/>
            <person name="Otillar R.P."/>
            <person name="Terry A.Y."/>
            <person name="Boore J.L."/>
            <person name="Simakov O."/>
            <person name="Marletaz F."/>
            <person name="Cho S.-J."/>
            <person name="Edsinger-Gonzales E."/>
            <person name="Havlak P."/>
            <person name="Kuo D.-H."/>
            <person name="Larsson T."/>
            <person name="Lv J."/>
            <person name="Arendt D."/>
            <person name="Savage R."/>
            <person name="Osoegawa K."/>
            <person name="de Jong P."/>
            <person name="Lindberg D.R."/>
            <person name="Seaver E.C."/>
            <person name="Weisblat D.A."/>
            <person name="Putnam N.H."/>
            <person name="Grigoriev I.V."/>
            <person name="Rokhsar D.S."/>
        </authorList>
    </citation>
    <scope>NUCLEOTIDE SEQUENCE</scope>
    <source>
        <strain evidence="25">I ESC-2004</strain>
    </source>
</reference>
<dbReference type="STRING" id="283909.R7TTV6"/>
<keyword evidence="10" id="KW-0243">Dynein</keyword>
<dbReference type="Pfam" id="PF12780">
    <property type="entry name" value="AAA_8"/>
    <property type="match status" value="1"/>
</dbReference>
<dbReference type="GO" id="GO:0005524">
    <property type="term" value="F:ATP binding"/>
    <property type="evidence" value="ECO:0007669"/>
    <property type="project" value="UniProtKB-KW"/>
</dbReference>
<keyword evidence="4" id="KW-0493">Microtubule</keyword>
<dbReference type="GO" id="GO:0007018">
    <property type="term" value="P:microtubule-based movement"/>
    <property type="evidence" value="ECO:0007669"/>
    <property type="project" value="InterPro"/>
</dbReference>
<dbReference type="InterPro" id="IPR041658">
    <property type="entry name" value="AAA_lid_11"/>
</dbReference>
<dbReference type="FunFam" id="1.10.8.710:FF:000001">
    <property type="entry name" value="Dynein axonemal heavy chain 2"/>
    <property type="match status" value="1"/>
</dbReference>
<dbReference type="FunFam" id="1.20.920.30:FF:000005">
    <property type="entry name" value="Dynein, axonemal, heavy chain 2"/>
    <property type="match status" value="1"/>
</dbReference>
<dbReference type="InterPro" id="IPR056759">
    <property type="entry name" value="DYH2-5-8_CC"/>
</dbReference>
<dbReference type="Gene3D" id="3.20.180.20">
    <property type="entry name" value="Dynein heavy chain, N-terminal domain 2"/>
    <property type="match status" value="1"/>
</dbReference>
<dbReference type="FunFam" id="3.40.50.300:FF:004557">
    <property type="entry name" value="Predicted protein"/>
    <property type="match status" value="1"/>
</dbReference>
<dbReference type="InterPro" id="IPR043157">
    <property type="entry name" value="Dynein_AAA1S"/>
</dbReference>
<evidence type="ECO:0000256" key="8">
    <source>
        <dbReference type="ARBA" id="ARBA00022840"/>
    </source>
</evidence>
<evidence type="ECO:0000256" key="10">
    <source>
        <dbReference type="ARBA" id="ARBA00023017"/>
    </source>
</evidence>
<keyword evidence="14" id="KW-0206">Cytoskeleton</keyword>
<dbReference type="Gene3D" id="3.10.490.20">
    <property type="match status" value="1"/>
</dbReference>
<comment type="function">
    <text evidence="16">As part of the axonemal inner dynein arm complex plays a central role in ciliary beat. Expressed in sperm flagellum, it is required for sperm motility. Dyneins are microtubule-based molecular motors possessing ATPase activities that can convert the chemical energy of ATP into relative sliding between adjacent microtubule doublets to generate ciliary bending.</text>
</comment>
<evidence type="ECO:0000256" key="17">
    <source>
        <dbReference type="ARBA" id="ARBA00064223"/>
    </source>
</evidence>
<evidence type="ECO:0000256" key="15">
    <source>
        <dbReference type="ARBA" id="ARBA00023273"/>
    </source>
</evidence>
<dbReference type="FunCoup" id="R7TTV6">
    <property type="interactions" value="89"/>
</dbReference>
<evidence type="ECO:0000256" key="16">
    <source>
        <dbReference type="ARBA" id="ARBA00053635"/>
    </source>
</evidence>
<dbReference type="Gene3D" id="1.20.920.30">
    <property type="match status" value="1"/>
</dbReference>
<name>R7TTV6_CAPTE</name>
<dbReference type="Gene3D" id="3.40.50.300">
    <property type="entry name" value="P-loop containing nucleotide triphosphate hydrolases"/>
    <property type="match status" value="5"/>
</dbReference>
<comment type="similarity">
    <text evidence="2">Belongs to the dynein heavy chain family.</text>
</comment>
<keyword evidence="8" id="KW-0067">ATP-binding</keyword>
<dbReference type="InterPro" id="IPR035706">
    <property type="entry name" value="AAA_9"/>
</dbReference>
<dbReference type="Pfam" id="PF18199">
    <property type="entry name" value="Dynein_C"/>
    <property type="match status" value="1"/>
</dbReference>
<dbReference type="InterPro" id="IPR042219">
    <property type="entry name" value="AAA_lid_11_sf"/>
</dbReference>
<dbReference type="GO" id="GO:0031514">
    <property type="term" value="C:motile cilium"/>
    <property type="evidence" value="ECO:0007669"/>
    <property type="project" value="UniProtKB-ARBA"/>
</dbReference>
<dbReference type="Pfam" id="PF25007">
    <property type="entry name" value="DYH2-5-8_CC"/>
    <property type="match status" value="1"/>
</dbReference>
<keyword evidence="25" id="KW-1185">Reference proteome</keyword>
<dbReference type="Pfam" id="PF17852">
    <property type="entry name" value="Dynein_AAA_lid"/>
    <property type="match status" value="1"/>
</dbReference>
<dbReference type="GO" id="GO:0005874">
    <property type="term" value="C:microtubule"/>
    <property type="evidence" value="ECO:0007669"/>
    <property type="project" value="UniProtKB-KW"/>
</dbReference>
<evidence type="ECO:0000256" key="4">
    <source>
        <dbReference type="ARBA" id="ARBA00022701"/>
    </source>
</evidence>
<keyword evidence="11 21" id="KW-0175">Coiled coil</keyword>
<dbReference type="SMART" id="SM00382">
    <property type="entry name" value="AAA"/>
    <property type="match status" value="2"/>
</dbReference>
<evidence type="ECO:0000256" key="3">
    <source>
        <dbReference type="ARBA" id="ARBA00022490"/>
    </source>
</evidence>
<feature type="domain" description="AAA+ ATPase" evidence="22">
    <location>
        <begin position="2288"/>
        <end position="2435"/>
    </location>
</feature>
<dbReference type="InterPro" id="IPR004273">
    <property type="entry name" value="Dynein_heavy_D6_P-loop"/>
</dbReference>
<evidence type="ECO:0000256" key="7">
    <source>
        <dbReference type="ARBA" id="ARBA00022803"/>
    </source>
</evidence>
<dbReference type="Pfam" id="PF12775">
    <property type="entry name" value="AAA_7"/>
    <property type="match status" value="1"/>
</dbReference>
<dbReference type="Gene3D" id="1.10.8.710">
    <property type="match status" value="1"/>
</dbReference>
<dbReference type="Gene3D" id="1.20.1270.280">
    <property type="match status" value="1"/>
</dbReference>
<dbReference type="FunFam" id="1.10.287.2620:FF:000002">
    <property type="entry name" value="Dynein heavy chain 2, axonemal"/>
    <property type="match status" value="1"/>
</dbReference>
<sequence length="4306" mass="494609">MLVGYIDDINGLILAHSIPCVHCPELMFFIKKESRNEAITPQNFLKQVQYGTVMAGHIESLLRIMTSIYAPIFFDNNTWPDSIKNDFSGQLHKFLASLTDTRWKMEGKTVLYIPHEGLQVDPEAASKDKELIQRLETGMIHWTRQIKEVLSSQESLQTSENAGPLEEIEFWKNRCADLSGISEQLDKPGVKRITHILELAKSSYVTPFLKLSGQIKEGSYQALSNLKFLMILKDPCHDLSDAQPKDIPPLLPKILNLIRIIWVNSEFYKTRERLTGILRKVCECQVHFARREDGSQVPMPHFAGQRGPEIIRGMIEIESVFEKNLNILREVRKSILDVKATSWHDDYNRFRSGMKDLEVMMQNVITSAFETVSTVEQGVEVLDVFMHLSSREAIRRTIDKKTVDVYTMFNEELNAVKKELTTKASKLPPHHPKFAGQAHWARMLKKRIERSMGMLDRAHFLPAIGSGEETRTQYQQLCQALEEYTRKTFFEWSQGMDKEPMKLLESPLMCRSTEKQGVIDINFNRNLLKLFQEIHYWERLMFEIPHYAADVYTKQEDLRNLREHVLLVVRDYNRIIAALSQEERGLFRERIRFLDKKIHPGLTKLTWASKGISDYFVNECRIHAGKVQGIVDGYKGANMNISGICKAISELLLVKVDPKKVYENLQFDEDQSLHREAIRKRLSQMHFSVVAIMRSTYDVFKTDGSEVQQHWHLYTEKMDRMVQEAFRLNVKWSLQELSRAINGDGKSGPNPLFKVKVILEGDKVEFSPSLKQLATIVGSIGGQLTYSINDIKRLPDLLTKRKSTKDAIHEWVAHDEEIKKIQNQINAGMQMNATNLQNYLSTWDNYREIWEINKDAFIRRYQKLNPQVSSFDADIARYTEVANNVQTQETILNIQFVLLDCSPLKFAILGHCQEWQNKFTSLLYEIATARLKELHGFLQSNAEKVSKPPQSLDELGVSLELWDQLNSDQPTIEAKFQPLYDQFSILEKYEVAISDDVNGMLNEVSNEWVVFQQTLIDADVMLKKHKEKFRTGLLAQSDDFKKQVGSMVEDFQMKGPFASAISSKEALENIANMRKNLTTLKEQEANLRRGLGIFKIDQPPSKEIAKLEQDLENIETIWLLTQEWEEHWDEWKAGSFTELETQEMVELCTSSYKKLFKMSKELKDKNWEILEVSKNKVDQFRRTMPLISDLKNNAMRPRHWAQIQNEIGRQFDHSTEDFTLEKIIEWGFDQYAEKINDISGAATKELAIEQSLNEIRELWEQTELDMAPYKDKGHYKIKSTDDVFAALEDNQVKLSTMKASRFVKAFEQDVDHWERVLSHILEAVEMLLTVQRQWMYLENIFLGEDIRRQLPRESADFDEVNTTWKTIMTRLFKTKNALRGTHHDGLLEQSNEMNSKLEEIQKSLDMYLETKRQIFPRFYFLSNDDLLEILGQSKNPEAVQPHLKKCFDNIKSLSMARKYEASAMNSSDGEAVTFIGPTTLDGPVEAWLCDIEKNMRMTLKEELKKCKGNLRRMLNKRDKWVKEHPGQMCITASQMQWTADVTKALGLTKERGDKKPLKSLKKKQVAMLNKFSEAIRGNLTKIQRAKITALVTIEVHARDVIEKLVKSGCSDASAFEWLSQLRVYWDRDIEDCVVRQTNTQFQYGYEYLGNSGRLIITPLTDRCYMTLTTALHLHRGGSPKGPAGTGKTETVKDLGKALGNYVIVVNCSEGLDYKSMGRMFSGLAQTGAWGCFDEFNRINIEVLSVVAQQILSILSALAAGSQRFVFEGREIKLEWSCGIFITMNPGYAGRTELPDNLKSMFRPISMVVPDSTLIAEIILFGEGFNNTKLLAKKVYTLYSLAIQQLSKQDHYDFGLRALVSVLRYAGRKKRSNPNMADEELLLLSMKDMNIAKLTSVDLPLFNGVMSDLFPGIESPMIDYSKLKDAIKAEMKTANLQNITHTMTKVIQLYETKNSRHSTMIVGQTLSGKTVSWKILQAAMTRLNRDGDVNYQAVRDFPLNPKALSLGELYGEFDLNTNEWTDGVLSSVMRQTCADEKSDEKWLVFDGPVDTLWIESMNSVMDDNKILTLINGERIAMPEQVSLLFEVEDLSVASPATVSRCGMVFYDYTDLGWQPYVNSWLEQKQNKTMIEELRRMFEKYVPKIVEFKRTSGCKELVPVSELNSIISLCTLFDCLANPNNGVDPSDSDNYVRMIELWFQFCMIWSICCSVDEDGRKKIDNYIREMEGSFPNKDTIYEYFVDPKNKAMVHWEEKLRSGWKYNPSIPFYQLLVPTVDTVRYTYLTKYLIAENHPILLVGPVGTGKTSVAEGALAKMDDKSYSILTVNMSAQTTSNNVQDIIESRVEKRTKGVYVPIGGKKMVTFMDDFNMPAKDTFGSQPPLELIRLWLDYGFWYDRAKQTIKYVKDMFLLAAMGPPGGGRMVISRRLQSRFNLVNMTFPQESQIKRIFGSMINQKLQDFEEEVKPIGDIMTQATIEIYQAIVTRFLPTPTKIHYLFNLRDISRIFQGLLRANKNYHDTKAAMTRLWIHESFRVFSDRLVGEADMEAFVGILTEKLGVLFDQTFHNICPNKMPPIFGDYMNCEKTYEDINDIGKLKKHMMETLEDYNNTPGVVQMDLVLFRDAIEHISKIVRVVRQPRGNMLLVGIGGSGRQSLTRVASHICEYQTFQIEISKHYRRNEFRDDLKRLYFMAGVENKPTVFLFADTQVVEESFLEDINNILSSGEVPNLYKPEEFEEVRSALSDAAKKDGIDDTPTNMFNYLIDRVRANLHLVLCMSPVGEPFRNRIRMYPAFVNCTTIDWFSEWPLDALLEVADKYLENIQMGSNEENKMKPNLAAIFAMMHRTVGECSSQMLREMKRHNYVTPTNYLELVAGYKELLYEKRKELGDASGKLKNGLSKIDETSAKVAAMSVELEEAKTKVVQFQKQCEEYLVVIVQQKREADEQQKTVAQKSEKIGEEEIKCQHMADLAQHDLDEALPALQEAMKALEDLNKKDITEIKSYGRPPTLVEKVMEAVMILKGAEPSWSESKRQLGDQNFIKHLMNFDKDNISDRVLKKIGQYVASPDFMPDIIGRVSLAARSLCMWVRAMEMYGRIYRVVEPKRQRLQAAQSTLKEKQHQLQEAKNKLAEVEAKMTELKLQYEEKLSQKEELRKKSEHTEMMLDRASKLVSGLAGERERWEETVKDLEERMGYLIGDVLIASAFLSYTGPFLSEYRDALVDKKWITEVRKLGVPCSENFSFCDFMVNPTQVRDWNIQGLPNDGFSTENGVIVTRGRRWPLMVDPQGQAHKWIKNMEGQKGLKVIDLQMSDYMRILESAIQFGLPVLLQNVHEKLDPSLDPILNKAIVRVGGAPMIRLGDKDVEYNYDFRFYITTKLSNPHYAPEIATKTTIVNFAVKEQGLEAQLLGIVVRKERPELEEQKDTLVINIAAGKKKLQQLEDEILRLLNEAQGSLLDDEQLVKTLQTSKATSQEVSEQLQTAETTEAKIDAAREGYRSCAERASILFFVLNDMGRIDPMYQFSLDAYIELFNLSIDKSQRSSKLEERIVNLNEFHTYSVYRYACRGLFERHKLLFSFHMCAKILEAAGKLYLDEYNFFLRGGIVLDAENQMDNPCPWLPDLAWDNVTELDKLTNFHGLITSFEQYPRDWNVWYTNAEPETAALPGEWDNACNELQRMLILRSLRQDRVSFCVTTFIINNLGSKFVEPPVLDMQQVVEDSTTRTPLIFVLSAGVDPTSNLLQLAENSGMASRFHALSLGQGQAPIATRMIKEGVREGNWVFLANCHLSLSWMPQLDKLVEQLQIEEPHPEFRLWLSSSPHPDFPISILQAGIKMTTEPPKGLKANCKRLYNLITERQFLRCQRPDKYKKLLFCLCYFHSVLLERRKFLMLGWNIPYEFNDSDFEVSENLLSIYLDEYDETPWDALKYLIAGINYGGHVTDDWDRRLLLTYINDYFCEESIAQPFFKMSSLPTYYIPKDGPLSSYKEYISMLPNMDHPEAFGQHPNADITSLIQETRLLFETLLSLQPQISSGAGESREETVLELAENIRKQLPDNIDYVNTAIILSVDPTPLNVVLLQEIQRYNALLDLIQQQLTDLEKGIQGLVVMSTELEEVFSYIYDARVPPSWEKAYPSMRPLASWTRDLAARVDQFEKWATTTHPPMVFWLSAFTFPTGFLTAVLQTSARQNNVSVDLLSWEFTVMTVDDSNLTGAPKDGVLVKGLYLQGAGWDQKNACLVEAEPMQLVCPMPTIHFKPVEGKRKSARGIYTCPCYYYPNRTGTQARPSFTVAIELKAGERGADHWAKRGVGLLMSMDS</sequence>
<evidence type="ECO:0000313" key="23">
    <source>
        <dbReference type="EMBL" id="ELT97318.1"/>
    </source>
</evidence>
<keyword evidence="13" id="KW-0505">Motor protein</keyword>
<dbReference type="InterPro" id="IPR042222">
    <property type="entry name" value="Dynein_2_N"/>
</dbReference>
<dbReference type="PANTHER" id="PTHR45703">
    <property type="entry name" value="DYNEIN HEAVY CHAIN"/>
    <property type="match status" value="1"/>
</dbReference>
<dbReference type="InterPro" id="IPR041466">
    <property type="entry name" value="Dynein_AAA5_ext"/>
</dbReference>
<dbReference type="EnsemblMetazoa" id="CapteT225405">
    <property type="protein sequence ID" value="CapteP225405"/>
    <property type="gene ID" value="CapteG225405"/>
</dbReference>
<dbReference type="InterPro" id="IPR026983">
    <property type="entry name" value="DHC"/>
</dbReference>
<dbReference type="FunFam" id="3.40.50.300:FF:000815">
    <property type="entry name" value="Dynein heavy chain 2, axonemal"/>
    <property type="match status" value="1"/>
</dbReference>
<dbReference type="OrthoDB" id="10251809at2759"/>
<accession>R7TTV6</accession>
<keyword evidence="12" id="KW-0969">Cilium</keyword>
<evidence type="ECO:0000259" key="22">
    <source>
        <dbReference type="SMART" id="SM00382"/>
    </source>
</evidence>
<dbReference type="Pfam" id="PF08393">
    <property type="entry name" value="DHC_N2"/>
    <property type="match status" value="1"/>
</dbReference>
<dbReference type="Proteomes" id="UP000014760">
    <property type="component" value="Unassembled WGS sequence"/>
</dbReference>
<dbReference type="Gene3D" id="6.10.140.1060">
    <property type="match status" value="1"/>
</dbReference>
<dbReference type="FunFam" id="3.10.490.20:FF:000008">
    <property type="entry name" value="dynein heavy chain 2, axonemal"/>
    <property type="match status" value="1"/>
</dbReference>
<dbReference type="FunFam" id="1.20.920.20:FF:000014">
    <property type="entry name" value="dynein heavy chain 2, axonemal"/>
    <property type="match status" value="1"/>
</dbReference>
<dbReference type="FunFam" id="1.10.8.1220:FF:000001">
    <property type="entry name" value="Dynein axonemal heavy chain 5"/>
    <property type="match status" value="1"/>
</dbReference>
<dbReference type="FunFam" id="1.10.8.720:FF:000008">
    <property type="entry name" value="Dynein axonemal heavy chain 2"/>
    <property type="match status" value="1"/>
</dbReference>
<evidence type="ECO:0000256" key="6">
    <source>
        <dbReference type="ARBA" id="ARBA00022741"/>
    </source>
</evidence>
<dbReference type="CDD" id="cd00009">
    <property type="entry name" value="AAA"/>
    <property type="match status" value="1"/>
</dbReference>
<evidence type="ECO:0000256" key="12">
    <source>
        <dbReference type="ARBA" id="ARBA00023069"/>
    </source>
</evidence>
<evidence type="ECO:0000256" key="14">
    <source>
        <dbReference type="ARBA" id="ARBA00023212"/>
    </source>
</evidence>
<keyword evidence="15" id="KW-0966">Cell projection</keyword>
<dbReference type="Gene3D" id="1.10.472.130">
    <property type="match status" value="1"/>
</dbReference>
<organism evidence="23">
    <name type="scientific">Capitella teleta</name>
    <name type="common">Polychaete worm</name>
    <dbReference type="NCBI Taxonomy" id="283909"/>
    <lineage>
        <taxon>Eukaryota</taxon>
        <taxon>Metazoa</taxon>
        <taxon>Spiralia</taxon>
        <taxon>Lophotrochozoa</taxon>
        <taxon>Annelida</taxon>
        <taxon>Polychaeta</taxon>
        <taxon>Sedentaria</taxon>
        <taxon>Scolecida</taxon>
        <taxon>Capitellidae</taxon>
        <taxon>Capitella</taxon>
    </lineage>
</organism>
<protein>
    <recommendedName>
        <fullName evidence="18">Dynein axonemal heavy chain 2</fullName>
    </recommendedName>
    <alternativeName>
        <fullName evidence="20">Axonemal beta dynein heavy chain 2</fullName>
    </alternativeName>
    <alternativeName>
        <fullName evidence="19">Ciliary dynein heavy chain 2</fullName>
    </alternativeName>
</protein>
<dbReference type="PANTHER" id="PTHR45703:SF32">
    <property type="entry name" value="DYNEINS HEAVY CHAIN"/>
    <property type="match status" value="1"/>
</dbReference>
<dbReference type="FunFam" id="3.40.50.300:FF:006175">
    <property type="entry name" value="Uncharacterized protein"/>
    <property type="match status" value="1"/>
</dbReference>
<gene>
    <name evidence="23" type="ORF">CAPTEDRAFT_225405</name>
</gene>
<evidence type="ECO:0000313" key="24">
    <source>
        <dbReference type="EnsemblMetazoa" id="CapteP225405"/>
    </source>
</evidence>
<reference evidence="23 25" key="2">
    <citation type="journal article" date="2013" name="Nature">
        <title>Insights into bilaterian evolution from three spiralian genomes.</title>
        <authorList>
            <person name="Simakov O."/>
            <person name="Marletaz F."/>
            <person name="Cho S.J."/>
            <person name="Edsinger-Gonzales E."/>
            <person name="Havlak P."/>
            <person name="Hellsten U."/>
            <person name="Kuo D.H."/>
            <person name="Larsson T."/>
            <person name="Lv J."/>
            <person name="Arendt D."/>
            <person name="Savage R."/>
            <person name="Osoegawa K."/>
            <person name="de Jong P."/>
            <person name="Grimwood J."/>
            <person name="Chapman J.A."/>
            <person name="Shapiro H."/>
            <person name="Aerts A."/>
            <person name="Otillar R.P."/>
            <person name="Terry A.Y."/>
            <person name="Boore J.L."/>
            <person name="Grigoriev I.V."/>
            <person name="Lindberg D.R."/>
            <person name="Seaver E.C."/>
            <person name="Weisblat D.A."/>
            <person name="Putnam N.H."/>
            <person name="Rokhsar D.S."/>
        </authorList>
    </citation>
    <scope>NUCLEOTIDE SEQUENCE</scope>
    <source>
        <strain evidence="23 25">I ESC-2004</strain>
    </source>
</reference>
<dbReference type="Pfam" id="PF08385">
    <property type="entry name" value="DHC_N1"/>
    <property type="match status" value="2"/>
</dbReference>
<dbReference type="FunFam" id="3.40.50.300:FF:000049">
    <property type="entry name" value="Dynein, axonemal, heavy chain 5"/>
    <property type="match status" value="1"/>
</dbReference>
<comment type="subunit">
    <text evidence="17">Part of the axonemal inner dynein arm complex that consists of at least two heavy chains and a number of intermediate and light chains. Interacts with DNAI4.</text>
</comment>
<evidence type="ECO:0000256" key="19">
    <source>
        <dbReference type="ARBA" id="ARBA00078558"/>
    </source>
</evidence>
<evidence type="ECO:0000256" key="21">
    <source>
        <dbReference type="SAM" id="Coils"/>
    </source>
</evidence>
<feature type="coiled-coil region" evidence="21">
    <location>
        <begin position="2896"/>
        <end position="2951"/>
    </location>
</feature>
<dbReference type="InterPro" id="IPR013602">
    <property type="entry name" value="Dynein_heavy_linker"/>
</dbReference>
<dbReference type="Gene3D" id="1.20.920.20">
    <property type="match status" value="1"/>
</dbReference>
<feature type="domain" description="AAA+ ATPase" evidence="22">
    <location>
        <begin position="1675"/>
        <end position="1811"/>
    </location>
</feature>
<dbReference type="Pfam" id="PF12777">
    <property type="entry name" value="MT"/>
    <property type="match status" value="1"/>
</dbReference>
<dbReference type="InterPro" id="IPR035699">
    <property type="entry name" value="AAA_6"/>
</dbReference>
<dbReference type="Pfam" id="PF12781">
    <property type="entry name" value="AAA_9"/>
    <property type="match status" value="1"/>
</dbReference>
<dbReference type="InterPro" id="IPR013594">
    <property type="entry name" value="Dynein_heavy_tail"/>
</dbReference>
<dbReference type="Gene3D" id="1.10.8.720">
    <property type="entry name" value="Region D6 of dynein motor"/>
    <property type="match status" value="1"/>
</dbReference>
<dbReference type="GO" id="GO:0008569">
    <property type="term" value="F:minus-end-directed microtubule motor activity"/>
    <property type="evidence" value="ECO:0007669"/>
    <property type="project" value="InterPro"/>
</dbReference>
<keyword evidence="7" id="KW-0802">TPR repeat</keyword>
<dbReference type="OMA" id="ILKNDMQ"/>
<evidence type="ECO:0000256" key="11">
    <source>
        <dbReference type="ARBA" id="ARBA00023054"/>
    </source>
</evidence>
<dbReference type="InterPro" id="IPR027417">
    <property type="entry name" value="P-loop_NTPase"/>
</dbReference>
<dbReference type="InterPro" id="IPR003593">
    <property type="entry name" value="AAA+_ATPase"/>
</dbReference>
<dbReference type="Pfam" id="PF17857">
    <property type="entry name" value="AAA_lid_1"/>
    <property type="match status" value="1"/>
</dbReference>
<evidence type="ECO:0000256" key="9">
    <source>
        <dbReference type="ARBA" id="ARBA00022846"/>
    </source>
</evidence>
<dbReference type="Gene3D" id="1.20.58.1120">
    <property type="match status" value="1"/>
</dbReference>
<evidence type="ECO:0000256" key="5">
    <source>
        <dbReference type="ARBA" id="ARBA00022737"/>
    </source>
</evidence>
<evidence type="ECO:0000256" key="13">
    <source>
        <dbReference type="ARBA" id="ARBA00023175"/>
    </source>
</evidence>
<dbReference type="FunFam" id="1.20.58.1120:FF:000012">
    <property type="entry name" value="Dynein, axonemal, heavy chain 2"/>
    <property type="match status" value="1"/>
</dbReference>
<dbReference type="InterPro" id="IPR024317">
    <property type="entry name" value="Dynein_heavy_chain_D4_dom"/>
</dbReference>
<dbReference type="EMBL" id="AMQN01010963">
    <property type="status" value="NOT_ANNOTATED_CDS"/>
    <property type="molecule type" value="Genomic_DNA"/>
</dbReference>
<dbReference type="Pfam" id="PF12774">
    <property type="entry name" value="AAA_6"/>
    <property type="match status" value="1"/>
</dbReference>
<evidence type="ECO:0000256" key="18">
    <source>
        <dbReference type="ARBA" id="ARBA00071813"/>
    </source>
</evidence>
<dbReference type="EMBL" id="KB308597">
    <property type="protein sequence ID" value="ELT97318.1"/>
    <property type="molecule type" value="Genomic_DNA"/>
</dbReference>
<evidence type="ECO:0000313" key="25">
    <source>
        <dbReference type="Proteomes" id="UP000014760"/>
    </source>
</evidence>
<reference evidence="24" key="3">
    <citation type="submission" date="2015-06" db="UniProtKB">
        <authorList>
            <consortium name="EnsemblMetazoa"/>
        </authorList>
    </citation>
    <scope>IDENTIFICATION</scope>
</reference>
<dbReference type="FunFam" id="1.10.472.130:FF:000003">
    <property type="entry name" value="Dynein, axonemal, heavy chain 2"/>
    <property type="match status" value="1"/>
</dbReference>
<keyword evidence="5" id="KW-0677">Repeat</keyword>
<dbReference type="InterPro" id="IPR041589">
    <property type="entry name" value="DNAH3_AAA_lid_1"/>
</dbReference>
<dbReference type="InterPro" id="IPR043160">
    <property type="entry name" value="Dynein_C_barrel"/>
</dbReference>
<dbReference type="InterPro" id="IPR042228">
    <property type="entry name" value="Dynein_linker_3"/>
</dbReference>
<dbReference type="FunFam" id="3.40.50.300:FF:000044">
    <property type="entry name" value="Dynein heavy chain 5, axonemal"/>
    <property type="match status" value="1"/>
</dbReference>
<dbReference type="FunFam" id="1.20.140.100:FF:000006">
    <property type="entry name" value="dynein heavy chain 2, axonemal"/>
    <property type="match status" value="1"/>
</dbReference>
<comment type="subcellular location">
    <subcellularLocation>
        <location evidence="1">Cytoplasm</location>
        <location evidence="1">Cytoskeleton</location>
        <location evidence="1">Flagellum axoneme</location>
    </subcellularLocation>
</comment>
<keyword evidence="9" id="KW-0282">Flagellum</keyword>
<evidence type="ECO:0000256" key="20">
    <source>
        <dbReference type="ARBA" id="ARBA00082099"/>
    </source>
</evidence>
<feature type="coiled-coil region" evidence="21">
    <location>
        <begin position="1063"/>
        <end position="1090"/>
    </location>
</feature>
<evidence type="ECO:0000256" key="2">
    <source>
        <dbReference type="ARBA" id="ARBA00008887"/>
    </source>
</evidence>
<evidence type="ECO:0000256" key="1">
    <source>
        <dbReference type="ARBA" id="ARBA00004611"/>
    </source>
</evidence>
<dbReference type="FunFam" id="3.40.50.300:FF:002141">
    <property type="entry name" value="Dynein heavy chain"/>
    <property type="match status" value="1"/>
</dbReference>
<dbReference type="Gene3D" id="1.10.8.1220">
    <property type="match status" value="1"/>
</dbReference>
<dbReference type="InterPro" id="IPR041228">
    <property type="entry name" value="Dynein_C"/>
</dbReference>
<keyword evidence="6" id="KW-0547">Nucleotide-binding</keyword>
<dbReference type="Pfam" id="PF18198">
    <property type="entry name" value="AAA_lid_11"/>
    <property type="match status" value="1"/>
</dbReference>
<dbReference type="InterPro" id="IPR024743">
    <property type="entry name" value="Dynein_HC_stalk"/>
</dbReference>
<dbReference type="GO" id="GO:0005858">
    <property type="term" value="C:axonemal dynein complex"/>
    <property type="evidence" value="ECO:0007669"/>
    <property type="project" value="UniProtKB-ARBA"/>
</dbReference>
<proteinExistence type="inferred from homology"/>
<feature type="coiled-coil region" evidence="21">
    <location>
        <begin position="3416"/>
        <end position="3450"/>
    </location>
</feature>
<feature type="coiled-coil region" evidence="21">
    <location>
        <begin position="3099"/>
        <end position="3185"/>
    </location>
</feature>
<dbReference type="Gene3D" id="1.10.287.2620">
    <property type="match status" value="1"/>
</dbReference>